<sequence length="70" mass="7934">MFILQQCCNGLEVGIVPVASVHRLRLLGRLVNILLKQLQENLETMELHGSWRGRNGKDFSKELGIKAQYA</sequence>
<organism evidence="1">
    <name type="scientific">Octopus bimaculoides</name>
    <name type="common">California two-spotted octopus</name>
    <dbReference type="NCBI Taxonomy" id="37653"/>
    <lineage>
        <taxon>Eukaryota</taxon>
        <taxon>Metazoa</taxon>
        <taxon>Spiralia</taxon>
        <taxon>Lophotrochozoa</taxon>
        <taxon>Mollusca</taxon>
        <taxon>Cephalopoda</taxon>
        <taxon>Coleoidea</taxon>
        <taxon>Octopodiformes</taxon>
        <taxon>Octopoda</taxon>
        <taxon>Incirrata</taxon>
        <taxon>Octopodidae</taxon>
        <taxon>Octopus</taxon>
    </lineage>
</organism>
<gene>
    <name evidence="1" type="ORF">OCBIM_22000335mg</name>
</gene>
<protein>
    <submittedName>
        <fullName evidence="1">Uncharacterized protein</fullName>
    </submittedName>
</protein>
<reference evidence="1" key="1">
    <citation type="submission" date="2015-07" db="EMBL/GenBank/DDBJ databases">
        <title>MeaNS - Measles Nucleotide Surveillance Program.</title>
        <authorList>
            <person name="Tran T."/>
            <person name="Druce J."/>
        </authorList>
    </citation>
    <scope>NUCLEOTIDE SEQUENCE</scope>
    <source>
        <strain evidence="1">UCB-OBI-ISO-001</strain>
        <tissue evidence="1">Gonad</tissue>
    </source>
</reference>
<name>A0A0L8I1E1_OCTBM</name>
<dbReference type="AlphaFoldDB" id="A0A0L8I1E1"/>
<evidence type="ECO:0000313" key="1">
    <source>
        <dbReference type="EMBL" id="KOF94870.1"/>
    </source>
</evidence>
<dbReference type="EMBL" id="KQ416854">
    <property type="protein sequence ID" value="KOF94870.1"/>
    <property type="molecule type" value="Genomic_DNA"/>
</dbReference>
<proteinExistence type="predicted"/>
<accession>A0A0L8I1E1</accession>